<dbReference type="CDD" id="cd03683">
    <property type="entry name" value="ClC_1_like"/>
    <property type="match status" value="1"/>
</dbReference>
<feature type="transmembrane region" description="Helical" evidence="9">
    <location>
        <begin position="310"/>
        <end position="330"/>
    </location>
</feature>
<evidence type="ECO:0000256" key="2">
    <source>
        <dbReference type="ARBA" id="ARBA00022448"/>
    </source>
</evidence>
<feature type="transmembrane region" description="Helical" evidence="9">
    <location>
        <begin position="488"/>
        <end position="508"/>
    </location>
</feature>
<dbReference type="InterPro" id="IPR046342">
    <property type="entry name" value="CBS_dom_sf"/>
</dbReference>
<protein>
    <submittedName>
        <fullName evidence="10">Chloride channel protein 2, putative</fullName>
    </submittedName>
</protein>
<feature type="transmembrane region" description="Helical" evidence="9">
    <location>
        <begin position="223"/>
        <end position="251"/>
    </location>
</feature>
<dbReference type="KEGG" id="ehi:EHI_142170"/>
<dbReference type="InterPro" id="IPR014743">
    <property type="entry name" value="Cl-channel_core"/>
</dbReference>
<keyword evidence="6" id="KW-0406">Ion transport</keyword>
<evidence type="ECO:0000256" key="7">
    <source>
        <dbReference type="ARBA" id="ARBA00023136"/>
    </source>
</evidence>
<proteinExistence type="predicted"/>
<dbReference type="OMA" id="NYWRAFV"/>
<dbReference type="EMBL" id="DS571161">
    <property type="protein sequence ID" value="EAL45789.2"/>
    <property type="molecule type" value="Genomic_DNA"/>
</dbReference>
<keyword evidence="3 9" id="KW-0812">Transmembrane</keyword>
<feature type="transmembrane region" description="Helical" evidence="9">
    <location>
        <begin position="263"/>
        <end position="281"/>
    </location>
</feature>
<dbReference type="Gene3D" id="3.10.580.10">
    <property type="entry name" value="CBS-domain"/>
    <property type="match status" value="1"/>
</dbReference>
<evidence type="ECO:0000256" key="1">
    <source>
        <dbReference type="ARBA" id="ARBA00004141"/>
    </source>
</evidence>
<dbReference type="GeneID" id="3405494"/>
<keyword evidence="7 9" id="KW-0472">Membrane</keyword>
<reference evidence="10" key="1">
    <citation type="journal article" date="2005" name="Nature">
        <title>The genome of the protist parasite Entamoeba histolytica.</title>
        <authorList>
            <person name="Loftus B."/>
            <person name="Anderson I."/>
            <person name="Davies R."/>
            <person name="Alsmark U.C."/>
            <person name="Samuelson J."/>
            <person name="Amedeo P."/>
            <person name="Roncaglia P."/>
            <person name="Berriman M."/>
            <person name="Hirt R.P."/>
            <person name="Mann B.J."/>
            <person name="Nozaki T."/>
            <person name="Suh B."/>
            <person name="Pop M."/>
            <person name="Duchene M."/>
            <person name="Ackers J."/>
            <person name="Tannich E."/>
            <person name="Leippe M."/>
            <person name="Hofer M."/>
            <person name="Bruchhaus I."/>
            <person name="Willhoeft U."/>
            <person name="Bhattacharya A."/>
            <person name="Chillingworth T."/>
            <person name="Churcher C."/>
            <person name="Hance Z."/>
            <person name="Harris B."/>
            <person name="Harris D."/>
            <person name="Jagels K."/>
            <person name="Moule S."/>
            <person name="Mungall K."/>
            <person name="Ormond D."/>
            <person name="Squares R."/>
            <person name="Whitehead S."/>
            <person name="Quail M.A."/>
            <person name="Rabbinowitsch E."/>
            <person name="Norbertczak H."/>
            <person name="Price C."/>
            <person name="Wang Z."/>
            <person name="Guillen N."/>
            <person name="Gilchrist C."/>
            <person name="Stroup S.E."/>
            <person name="Bhattacharya S."/>
            <person name="Lohia A."/>
            <person name="Foster P.G."/>
            <person name="Sicheritz-Ponten T."/>
            <person name="Weber C."/>
            <person name="Singh U."/>
            <person name="Mukherjee C."/>
            <person name="El-Sayed N.M."/>
            <person name="Petri W.A.Jr."/>
            <person name="Clark C.G."/>
            <person name="Embley T.M."/>
            <person name="Barrell B."/>
            <person name="Fraser C.M."/>
            <person name="Hall N."/>
        </authorList>
    </citation>
    <scope>NUCLEOTIDE SEQUENCE [LARGE SCALE GENOMIC DNA]</scope>
    <source>
        <strain evidence="10">HM-1:IMSS</strain>
    </source>
</reference>
<dbReference type="Pfam" id="PF00654">
    <property type="entry name" value="Voltage_CLC"/>
    <property type="match status" value="1"/>
</dbReference>
<feature type="transmembrane region" description="Helical" evidence="9">
    <location>
        <begin position="123"/>
        <end position="145"/>
    </location>
</feature>
<dbReference type="Proteomes" id="UP000001926">
    <property type="component" value="Partially assembled WGS sequence"/>
</dbReference>
<dbReference type="PANTHER" id="PTHR45720">
    <property type="entry name" value="CHLORIDE CHANNEL PROTEIN 2"/>
    <property type="match status" value="1"/>
</dbReference>
<dbReference type="AlphaFoldDB" id="A0A8U0WPD9"/>
<dbReference type="RefSeq" id="XP_651175.2">
    <property type="nucleotide sequence ID" value="XM_646083.2"/>
</dbReference>
<dbReference type="HOGENOM" id="CLU_006904_0_1_1"/>
<evidence type="ECO:0000256" key="9">
    <source>
        <dbReference type="SAM" id="Phobius"/>
    </source>
</evidence>
<feature type="transmembrane region" description="Helical" evidence="9">
    <location>
        <begin position="399"/>
        <end position="419"/>
    </location>
</feature>
<keyword evidence="4" id="KW-0677">Repeat</keyword>
<feature type="transmembrane region" description="Helical" evidence="9">
    <location>
        <begin position="431"/>
        <end position="451"/>
    </location>
</feature>
<feature type="transmembrane region" description="Helical" evidence="9">
    <location>
        <begin position="165"/>
        <end position="185"/>
    </location>
</feature>
<dbReference type="SUPFAM" id="SSF54631">
    <property type="entry name" value="CBS-domain pair"/>
    <property type="match status" value="1"/>
</dbReference>
<organism evidence="10 11">
    <name type="scientific">Entamoeba histolytica (strain ATCC 30459 / HM-1:IMSS / ABRM)</name>
    <dbReference type="NCBI Taxonomy" id="294381"/>
    <lineage>
        <taxon>Eukaryota</taxon>
        <taxon>Amoebozoa</taxon>
        <taxon>Evosea</taxon>
        <taxon>Archamoebae</taxon>
        <taxon>Mastigamoebida</taxon>
        <taxon>Entamoebidae</taxon>
        <taxon>Entamoeba</taxon>
    </lineage>
</organism>
<evidence type="ECO:0000313" key="11">
    <source>
        <dbReference type="Proteomes" id="UP000001926"/>
    </source>
</evidence>
<feature type="transmembrane region" description="Helical" evidence="9">
    <location>
        <begin position="350"/>
        <end position="369"/>
    </location>
</feature>
<dbReference type="Gene3D" id="1.10.3080.10">
    <property type="entry name" value="Clc chloride channel"/>
    <property type="match status" value="1"/>
</dbReference>
<keyword evidence="8" id="KW-0868">Chloride</keyword>
<dbReference type="GO" id="GO:0005247">
    <property type="term" value="F:voltage-gated chloride channel activity"/>
    <property type="evidence" value="ECO:0000318"/>
    <property type="project" value="GO_Central"/>
</dbReference>
<evidence type="ECO:0000256" key="4">
    <source>
        <dbReference type="ARBA" id="ARBA00022737"/>
    </source>
</evidence>
<dbReference type="InterPro" id="IPR050970">
    <property type="entry name" value="Cl_channel_volt-gated"/>
</dbReference>
<comment type="subcellular location">
    <subcellularLocation>
        <location evidence="1">Membrane</location>
        <topology evidence="1">Multi-pass membrane protein</topology>
    </subcellularLocation>
</comment>
<reference evidence="10" key="2">
    <citation type="submission" date="2007-03" db="EMBL/GenBank/DDBJ databases">
        <authorList>
            <person name="Lorenzi H."/>
            <person name="Amedeo P."/>
            <person name="Inman J."/>
            <person name="Schobel S."/>
            <person name="Caler E."/>
        </authorList>
    </citation>
    <scope>GENOME REANNOTATION</scope>
    <source>
        <strain evidence="10">HM-1:IMSS</strain>
    </source>
</reference>
<evidence type="ECO:0000313" key="10">
    <source>
        <dbReference type="EMBL" id="EAL45789.2"/>
    </source>
</evidence>
<dbReference type="GO" id="GO:0016020">
    <property type="term" value="C:membrane"/>
    <property type="evidence" value="ECO:0007669"/>
    <property type="project" value="UniProtKB-SubCell"/>
</dbReference>
<gene>
    <name evidence="10" type="ORF">EHI_142170</name>
</gene>
<name>A0A8U0WPD9_ENTH1</name>
<keyword evidence="5 9" id="KW-1133">Transmembrane helix</keyword>
<dbReference type="InterPro" id="IPR001807">
    <property type="entry name" value="ClC"/>
</dbReference>
<evidence type="ECO:0000256" key="8">
    <source>
        <dbReference type="ARBA" id="ARBA00023214"/>
    </source>
</evidence>
<accession>A0A8U0WPD9</accession>
<dbReference type="GO" id="GO:0006821">
    <property type="term" value="P:chloride transport"/>
    <property type="evidence" value="ECO:0000318"/>
    <property type="project" value="GO_Central"/>
</dbReference>
<feature type="transmembrane region" description="Helical" evidence="9">
    <location>
        <begin position="457"/>
        <end position="481"/>
    </location>
</feature>
<evidence type="ECO:0000256" key="3">
    <source>
        <dbReference type="ARBA" id="ARBA00022692"/>
    </source>
</evidence>
<evidence type="ECO:0000256" key="6">
    <source>
        <dbReference type="ARBA" id="ARBA00023065"/>
    </source>
</evidence>
<keyword evidence="2" id="KW-0813">Transport</keyword>
<keyword evidence="11" id="KW-1185">Reference proteome</keyword>
<dbReference type="SUPFAM" id="SSF81340">
    <property type="entry name" value="Clc chloride channel"/>
    <property type="match status" value="1"/>
</dbReference>
<dbReference type="OrthoDB" id="4564at2759"/>
<feature type="transmembrane region" description="Helical" evidence="9">
    <location>
        <begin position="76"/>
        <end position="102"/>
    </location>
</feature>
<sequence>METTHPLSSSPFTQDNTFELFEIDDLEDGNNDIDNVLVKIQTDPTQNSFLVHHENKYLKLIKRICLFQVFGYKGTLIHVVAFYLFLLGVVSAVIGVSMDITVEKLQDLRLWLCSLVENSFYKVIIWVIYTIVLVTMAFLWTKFISPTANGSGVPEMKVTLLGNRIPNLLTFKTLIAKVIGLVFVLGGGMWAGKEGPFIHISSCIASQLTRLPIFRFLRNSNELFMQMLSTATSCGVSSNFGTAIGGLLFSVEVTATYFSVRNYWFGTFSSVIAAFTFRAIFNTYSHSPSLYSGLLSIDYSFPSLQIKDSLISILLGVICGLFAVLFVMSVSTIFKTRQYLRKYKLGRIPYLYLVIVALFTGVVTAPWYGELSPFGYPTYTTLSQMYTNSSVKPLFGKHYLFALFLLFIARFTITAMSISMPVPVGLFSTNIVVGSVLGRFIGECFSVWGISNNLGPSGMAIIGGACFVGSITQTFSAAVIMIELIDDISILVPMLIATVITICFSRFFTVCVYDKIAIDKKLPYIPDIQYSSNQTAEMVMDTNLVLISEYTNLVDLKEIVDQFQTLPDKILPVVNDLEHSVLLGQVKLSVLRKLLDAQIPEHVANKFLLDYSECPLHLLRHTPLSQIHMLFIAAEIDSAFVTSNGRLIGEINKKCLTEAINKQMKILF</sequence>
<evidence type="ECO:0000256" key="5">
    <source>
        <dbReference type="ARBA" id="ARBA00022989"/>
    </source>
</evidence>
<dbReference type="PRINTS" id="PR00762">
    <property type="entry name" value="CLCHANNEL"/>
</dbReference>
<dbReference type="PANTHER" id="PTHR45720:SF10">
    <property type="entry name" value="CHLORIDE CHANNEL PROTEIN 2"/>
    <property type="match status" value="1"/>
</dbReference>